<dbReference type="Gene3D" id="1.25.40.10">
    <property type="entry name" value="Tetratricopeptide repeat domain"/>
    <property type="match status" value="1"/>
</dbReference>
<dbReference type="EMBL" id="BDFE01000015">
    <property type="protein sequence ID" value="GAU08825.1"/>
    <property type="molecule type" value="Genomic_DNA"/>
</dbReference>
<dbReference type="SUPFAM" id="SSF48452">
    <property type="entry name" value="TPR-like"/>
    <property type="match status" value="1"/>
</dbReference>
<keyword evidence="2" id="KW-1185">Reference proteome</keyword>
<dbReference type="Proteomes" id="UP000095200">
    <property type="component" value="Unassembled WGS sequence"/>
</dbReference>
<accession>A0A194AHX4</accession>
<dbReference type="RefSeq" id="WP_176724202.1">
    <property type="nucleotide sequence ID" value="NZ_BDFE01000015.1"/>
</dbReference>
<evidence type="ECO:0000313" key="1">
    <source>
        <dbReference type="EMBL" id="GAU08825.1"/>
    </source>
</evidence>
<dbReference type="InterPro" id="IPR011990">
    <property type="entry name" value="TPR-like_helical_dom_sf"/>
</dbReference>
<sequence>MVSRRDFLFSAVRRVRQNVEEAGSVSVSKPVSGIGKEIREADQLFGQGKWEQARDAYKEVLAREPHHLEARVQVMICHYRLDEINPAKVCARQVLQKDPANHTARLFLGLAWLKKDNLEKAMEAWDGYFDTTNPQVLREVNVHKALFESGEELDCQAVAREMEKVIFV</sequence>
<evidence type="ECO:0000313" key="2">
    <source>
        <dbReference type="Proteomes" id="UP000095200"/>
    </source>
</evidence>
<dbReference type="Pfam" id="PF13432">
    <property type="entry name" value="TPR_16"/>
    <property type="match status" value="1"/>
</dbReference>
<dbReference type="Pfam" id="PF14559">
    <property type="entry name" value="TPR_19"/>
    <property type="match status" value="1"/>
</dbReference>
<reference evidence="2" key="1">
    <citation type="submission" date="2016-06" db="EMBL/GenBank/DDBJ databases">
        <title>Draft genome sequence of Desulfoplanes formicivorans strain Pf12B.</title>
        <authorList>
            <person name="Watanabe M."/>
            <person name="Kojima H."/>
            <person name="Fukui M."/>
        </authorList>
    </citation>
    <scope>NUCLEOTIDE SEQUENCE [LARGE SCALE GENOMIC DNA]</scope>
    <source>
        <strain evidence="2">Pf12B</strain>
    </source>
</reference>
<proteinExistence type="predicted"/>
<gene>
    <name evidence="1" type="ORF">DPF_1542</name>
</gene>
<organism evidence="1 2">
    <name type="scientific">Desulfoplanes formicivorans</name>
    <dbReference type="NCBI Taxonomy" id="1592317"/>
    <lineage>
        <taxon>Bacteria</taxon>
        <taxon>Pseudomonadati</taxon>
        <taxon>Thermodesulfobacteriota</taxon>
        <taxon>Desulfovibrionia</taxon>
        <taxon>Desulfovibrionales</taxon>
        <taxon>Desulfoplanaceae</taxon>
        <taxon>Desulfoplanes</taxon>
    </lineage>
</organism>
<name>A0A194AHX4_9BACT</name>
<comment type="caution">
    <text evidence="1">The sequence shown here is derived from an EMBL/GenBank/DDBJ whole genome shotgun (WGS) entry which is preliminary data.</text>
</comment>
<dbReference type="STRING" id="1592317.DPF_1542"/>
<dbReference type="AlphaFoldDB" id="A0A194AHX4"/>
<protein>
    <submittedName>
        <fullName evidence="1">Uncharacterized protein</fullName>
    </submittedName>
</protein>